<evidence type="ECO:0000313" key="2">
    <source>
        <dbReference type="EMBL" id="MBW8185008.1"/>
    </source>
</evidence>
<dbReference type="PANTHER" id="PTHR43233">
    <property type="entry name" value="FAMILY N-ACETYLTRANSFERASE, PUTATIVE (AFU_ORTHOLOGUE AFUA_6G03350)-RELATED"/>
    <property type="match status" value="1"/>
</dbReference>
<name>A0ABS7E6M4_9GAMM</name>
<dbReference type="InterPro" id="IPR053144">
    <property type="entry name" value="Acetyltransferase_Butenolide"/>
</dbReference>
<protein>
    <submittedName>
        <fullName evidence="2">GNAT family N-acetyltransferase</fullName>
    </submittedName>
</protein>
<dbReference type="EMBL" id="JAHZST010000011">
    <property type="protein sequence ID" value="MBW8185008.1"/>
    <property type="molecule type" value="Genomic_DNA"/>
</dbReference>
<dbReference type="PROSITE" id="PS51186">
    <property type="entry name" value="GNAT"/>
    <property type="match status" value="1"/>
</dbReference>
<dbReference type="PANTHER" id="PTHR43233:SF1">
    <property type="entry name" value="FAMILY N-ACETYLTRANSFERASE, PUTATIVE (AFU_ORTHOLOGUE AFUA_6G03350)-RELATED"/>
    <property type="match status" value="1"/>
</dbReference>
<sequence length="143" mass="16183">MQRYRISTELSEMDIDVIHGFVSESYWAKGIPKSVLKKALMNSLCFGVFTDDNAQVGFGRLITDRATYAYLADVFILDEYRGIGLSKALMTNIVSHPDLQGLRRMVLATRDAHGLYAKFGFEPVPNPEILMQVWQPEVYSVSE</sequence>
<dbReference type="SUPFAM" id="SSF55729">
    <property type="entry name" value="Acyl-CoA N-acyltransferases (Nat)"/>
    <property type="match status" value="1"/>
</dbReference>
<comment type="caution">
    <text evidence="2">The sequence shown here is derived from an EMBL/GenBank/DDBJ whole genome shotgun (WGS) entry which is preliminary data.</text>
</comment>
<evidence type="ECO:0000259" key="1">
    <source>
        <dbReference type="PROSITE" id="PS51186"/>
    </source>
</evidence>
<organism evidence="2 3">
    <name type="scientific">Shewanella nanhaiensis</name>
    <dbReference type="NCBI Taxonomy" id="2864872"/>
    <lineage>
        <taxon>Bacteria</taxon>
        <taxon>Pseudomonadati</taxon>
        <taxon>Pseudomonadota</taxon>
        <taxon>Gammaproteobacteria</taxon>
        <taxon>Alteromonadales</taxon>
        <taxon>Shewanellaceae</taxon>
        <taxon>Shewanella</taxon>
    </lineage>
</organism>
<proteinExistence type="predicted"/>
<evidence type="ECO:0000313" key="3">
    <source>
        <dbReference type="Proteomes" id="UP001195963"/>
    </source>
</evidence>
<dbReference type="InterPro" id="IPR000182">
    <property type="entry name" value="GNAT_dom"/>
</dbReference>
<dbReference type="Pfam" id="PF13508">
    <property type="entry name" value="Acetyltransf_7"/>
    <property type="match status" value="1"/>
</dbReference>
<reference evidence="2 3" key="1">
    <citation type="submission" date="2021-07" db="EMBL/GenBank/DDBJ databases">
        <title>Shewanella sp. nov, isolated from SCS.</title>
        <authorList>
            <person name="Cao W.R."/>
        </authorList>
    </citation>
    <scope>NUCLEOTIDE SEQUENCE [LARGE SCALE GENOMIC DNA]</scope>
    <source>
        <strain evidence="2 3">NR704-98</strain>
    </source>
</reference>
<dbReference type="InterPro" id="IPR016181">
    <property type="entry name" value="Acyl_CoA_acyltransferase"/>
</dbReference>
<dbReference type="Gene3D" id="3.40.630.30">
    <property type="match status" value="1"/>
</dbReference>
<dbReference type="RefSeq" id="WP_220110476.1">
    <property type="nucleotide sequence ID" value="NZ_JAHZST010000011.1"/>
</dbReference>
<dbReference type="Proteomes" id="UP001195963">
    <property type="component" value="Unassembled WGS sequence"/>
</dbReference>
<dbReference type="CDD" id="cd04301">
    <property type="entry name" value="NAT_SF"/>
    <property type="match status" value="1"/>
</dbReference>
<accession>A0ABS7E6M4</accession>
<keyword evidence="3" id="KW-1185">Reference proteome</keyword>
<feature type="domain" description="N-acetyltransferase" evidence="1">
    <location>
        <begin position="2"/>
        <end position="136"/>
    </location>
</feature>
<gene>
    <name evidence="2" type="ORF">K0625_15210</name>
</gene>